<evidence type="ECO:0000313" key="3">
    <source>
        <dbReference type="Proteomes" id="UP000664859"/>
    </source>
</evidence>
<feature type="compositionally biased region" description="Low complexity" evidence="1">
    <location>
        <begin position="1109"/>
        <end position="1133"/>
    </location>
</feature>
<accession>A0A835YYM6</accession>
<reference evidence="2" key="1">
    <citation type="submission" date="2021-02" db="EMBL/GenBank/DDBJ databases">
        <title>First Annotated Genome of the Yellow-green Alga Tribonema minus.</title>
        <authorList>
            <person name="Mahan K.M."/>
        </authorList>
    </citation>
    <scope>NUCLEOTIDE SEQUENCE</scope>
    <source>
        <strain evidence="2">UTEX B ZZ1240</strain>
    </source>
</reference>
<name>A0A835YYM6_9STRA</name>
<proteinExistence type="predicted"/>
<feature type="region of interest" description="Disordered" evidence="1">
    <location>
        <begin position="1212"/>
        <end position="1237"/>
    </location>
</feature>
<feature type="region of interest" description="Disordered" evidence="1">
    <location>
        <begin position="1086"/>
        <end position="1195"/>
    </location>
</feature>
<comment type="caution">
    <text evidence="2">The sequence shown here is derived from an EMBL/GenBank/DDBJ whole genome shotgun (WGS) entry which is preliminary data.</text>
</comment>
<protein>
    <submittedName>
        <fullName evidence="2">Uncharacterized protein</fullName>
    </submittedName>
</protein>
<dbReference type="EMBL" id="JAFCMP010000510">
    <property type="protein sequence ID" value="KAG5178998.1"/>
    <property type="molecule type" value="Genomic_DNA"/>
</dbReference>
<dbReference type="SUPFAM" id="SSF48371">
    <property type="entry name" value="ARM repeat"/>
    <property type="match status" value="1"/>
</dbReference>
<keyword evidence="3" id="KW-1185">Reference proteome</keyword>
<dbReference type="Gene3D" id="1.25.10.10">
    <property type="entry name" value="Leucine-rich Repeat Variant"/>
    <property type="match status" value="2"/>
</dbReference>
<evidence type="ECO:0000256" key="1">
    <source>
        <dbReference type="SAM" id="MobiDB-lite"/>
    </source>
</evidence>
<gene>
    <name evidence="2" type="ORF">JKP88DRAFT_280747</name>
</gene>
<dbReference type="InterPro" id="IPR016024">
    <property type="entry name" value="ARM-type_fold"/>
</dbReference>
<feature type="region of interest" description="Disordered" evidence="1">
    <location>
        <begin position="1054"/>
        <end position="1073"/>
    </location>
</feature>
<organism evidence="2 3">
    <name type="scientific">Tribonema minus</name>
    <dbReference type="NCBI Taxonomy" id="303371"/>
    <lineage>
        <taxon>Eukaryota</taxon>
        <taxon>Sar</taxon>
        <taxon>Stramenopiles</taxon>
        <taxon>Ochrophyta</taxon>
        <taxon>PX clade</taxon>
        <taxon>Xanthophyceae</taxon>
        <taxon>Tribonematales</taxon>
        <taxon>Tribonemataceae</taxon>
        <taxon>Tribonema</taxon>
    </lineage>
</organism>
<dbReference type="Proteomes" id="UP000664859">
    <property type="component" value="Unassembled WGS sequence"/>
</dbReference>
<dbReference type="OrthoDB" id="7537227at2759"/>
<evidence type="ECO:0000313" key="2">
    <source>
        <dbReference type="EMBL" id="KAG5178998.1"/>
    </source>
</evidence>
<dbReference type="AlphaFoldDB" id="A0A835YYM6"/>
<sequence>MLLSRVVAEDSFLEALIALANTSADSARLLCCAKVMANLSGGSRGRAFMGLSTAAMANLLGGPWGRAFMGLSIAVAMANLSVGARGRAFMGLSTAAMANLSGGSRGRAFMGLSTAVVPCLVSMMRSGVKEAARVQYYCAVALCNVLSVAKLKDALAGATNMKTGEGLWLQDLIAVTVLRVNEVSTKEVLSRALFNLLTRAETRRKVVDQGTTRRKVVDEGTVVDQGKGVDQGTVFALIQLMRLQSSETNMVFALIQLTRLQSSEMNTVCMRAIYNLTCELPEYQAEVEERDFYKVIMEQASFPNGGTEVRRLCGAALANLSAHPATCQVLPKHPVVSAVRAAAGTGLGDTLEHCAICLFNISRLPVGRIALALQGAGGVVPALNETGAVVVKTLCVATLANVSCTGNTDDNRNCYVDPAVVTGVKPRASTPASSAAAAAAAARSGGSGGSSARGQRPATGDAPGPGMLGGALDCLCTAEVMAVLCATLSAAHMSLPCRLDALHTMCNMVTRHVPSRYAAASAGCCTALCTMLKALSSDAQKVPLSKCFRELVCEPACCRALLQEGLVTALSKLAKCEMAEEGLMTELSRLAKCETAEVKQDVASALCRLSTQEAMLTQEALLTALAEHAAEVVEAMFWLTLEDLLGATRSVLLRMAIACRNMAAIASRNTVAIACRNIVAIACRNMVTEERCVTALCAQSDRFHRVLAKLAQSDRFHRVLAKLAQAEHAETRLHVAMVFLTLTASRAGIPLIAKGGLIASMSRLVEGSDERVRQVCATALNQLPQEMVQLDEKLIKSLQRIVQLDEKLIKVLVVTVKMEDGGGLGEAGVVIAETAFRTFCDPLTSPYTPSQHPQVLVAMLKMEDGGALGEAGTVIADPPSQDLKPYPPRPTCLPGDPALAAAVSWVAEIVGEGVKDPALAAAVRWVAETAKAVAKAPPANIELTQLQPCVLGGRKGSSAPPRGPWDGGSDAPPPGTPNGGPSRALFGGSAGGATTRPSWDAPIARGLEARVKLASETVAATAKEEEKVLGKFTKIPAAGLRKITLEDLLAPLPGAPAVPPPSGGISSPPAIRRSKTKTRAQLLLGGMDAAEPGRIDGSSLGSPEPSPNARARSSADAQRAAARGSSGSASAPATFSPDARVRGSHGVNSGANQRARGSGYAFAPGAEPSSPDARVPRDGGALAANPTARVGSRAGGARVAFGADVVVGAPAPGAAHEAAPLSPERGGGPLPSIVFSC</sequence>
<dbReference type="InterPro" id="IPR011989">
    <property type="entry name" value="ARM-like"/>
</dbReference>
<feature type="region of interest" description="Disordered" evidence="1">
    <location>
        <begin position="952"/>
        <end position="1001"/>
    </location>
</feature>